<protein>
    <submittedName>
        <fullName evidence="3">Alpha/beta fold hydrolase</fullName>
    </submittedName>
</protein>
<dbReference type="Proteomes" id="UP001375743">
    <property type="component" value="Unassembled WGS sequence"/>
</dbReference>
<proteinExistence type="predicted"/>
<keyword evidence="4" id="KW-1185">Reference proteome</keyword>
<evidence type="ECO:0000313" key="3">
    <source>
        <dbReference type="EMBL" id="MEK0084047.1"/>
    </source>
</evidence>
<comment type="caution">
    <text evidence="3">The sequence shown here is derived from an EMBL/GenBank/DDBJ whole genome shotgun (WGS) entry which is preliminary data.</text>
</comment>
<dbReference type="GO" id="GO:0016787">
    <property type="term" value="F:hydrolase activity"/>
    <property type="evidence" value="ECO:0007669"/>
    <property type="project" value="UniProtKB-KW"/>
</dbReference>
<dbReference type="InterPro" id="IPR000073">
    <property type="entry name" value="AB_hydrolase_1"/>
</dbReference>
<accession>A0ABU8XVR9</accession>
<reference evidence="3 4" key="1">
    <citation type="submission" date="2024-01" db="EMBL/GenBank/DDBJ databases">
        <title>Multi-omics insights into the function and evolution of sodium benzoate biodegradation pathways in Benzoatithermus flavus gen. nov., sp. nov. from hot spring.</title>
        <authorList>
            <person name="Hu C.-J."/>
            <person name="Li W.-J."/>
        </authorList>
    </citation>
    <scope>NUCLEOTIDE SEQUENCE [LARGE SCALE GENOMIC DNA]</scope>
    <source>
        <strain evidence="3 4">SYSU G07066</strain>
    </source>
</reference>
<dbReference type="RefSeq" id="WP_418159897.1">
    <property type="nucleotide sequence ID" value="NZ_JBBLZC010000012.1"/>
</dbReference>
<gene>
    <name evidence="3" type="ORF">U1T56_12860</name>
</gene>
<dbReference type="PANTHER" id="PTHR46118">
    <property type="entry name" value="PROTEIN ABHD11"/>
    <property type="match status" value="1"/>
</dbReference>
<dbReference type="EMBL" id="JBBLZC010000012">
    <property type="protein sequence ID" value="MEK0084047.1"/>
    <property type="molecule type" value="Genomic_DNA"/>
</dbReference>
<dbReference type="Pfam" id="PF00561">
    <property type="entry name" value="Abhydrolase_1"/>
    <property type="match status" value="1"/>
</dbReference>
<organism evidence="3 4">
    <name type="scientific">Benzoatithermus flavus</name>
    <dbReference type="NCBI Taxonomy" id="3108223"/>
    <lineage>
        <taxon>Bacteria</taxon>
        <taxon>Pseudomonadati</taxon>
        <taxon>Pseudomonadota</taxon>
        <taxon>Alphaproteobacteria</taxon>
        <taxon>Geminicoccales</taxon>
        <taxon>Geminicoccaceae</taxon>
        <taxon>Benzoatithermus</taxon>
    </lineage>
</organism>
<evidence type="ECO:0000259" key="2">
    <source>
        <dbReference type="Pfam" id="PF00561"/>
    </source>
</evidence>
<dbReference type="SUPFAM" id="SSF53474">
    <property type="entry name" value="alpha/beta-Hydrolases"/>
    <property type="match status" value="1"/>
</dbReference>
<dbReference type="InterPro" id="IPR029058">
    <property type="entry name" value="AB_hydrolase_fold"/>
</dbReference>
<evidence type="ECO:0000256" key="1">
    <source>
        <dbReference type="ARBA" id="ARBA00022801"/>
    </source>
</evidence>
<keyword evidence="1 3" id="KW-0378">Hydrolase</keyword>
<dbReference type="PANTHER" id="PTHR46118:SF4">
    <property type="entry name" value="PROTEIN ABHD11"/>
    <property type="match status" value="1"/>
</dbReference>
<feature type="domain" description="AB hydrolase-1" evidence="2">
    <location>
        <begin position="21"/>
        <end position="250"/>
    </location>
</feature>
<sequence length="264" mass="28280">MTSSISPAVLELATTVLGSGPPVVVLHGLLGRARNWLTIARGLERHWTVHLADLRNHGASPWSDEAGYAAMAADVAALIEQRVGGRTRLLGHSMGGKVAMTLALARPELVERLIVVDIAPVTYRQGYEDHIRAMQAVDLAAARKRADVDAALAAAVPEPGMRGFLLQNLASADDRFRWQPNLAALLRAMSEIGSFPNELAGRIYTGPSFALRGERSDYVDAAGEAALRRLFPAIEILTVPGAGHWPHAEQPAAFLHLLEPCLGG</sequence>
<name>A0ABU8XVR9_9PROT</name>
<dbReference type="Gene3D" id="3.40.50.1820">
    <property type="entry name" value="alpha/beta hydrolase"/>
    <property type="match status" value="1"/>
</dbReference>
<evidence type="ECO:0000313" key="4">
    <source>
        <dbReference type="Proteomes" id="UP001375743"/>
    </source>
</evidence>